<accession>A0AA40KPV9</accession>
<comment type="caution">
    <text evidence="1">The sequence shown here is derived from an EMBL/GenBank/DDBJ whole genome shotgun (WGS) entry which is preliminary data.</text>
</comment>
<evidence type="ECO:0000313" key="1">
    <source>
        <dbReference type="EMBL" id="KAK1128232.1"/>
    </source>
</evidence>
<protein>
    <submittedName>
        <fullName evidence="1">Uncharacterized protein</fullName>
    </submittedName>
</protein>
<sequence>MSIPKLKSIRIYMKNPRSSGESSRYHFQLAENWPVVALHSSSKRYQKKADCVERRSRIGRNLVASVQGPLRSLGPITPLSSVSRRFLVYILIDSGVLHRRYPIMVALREDRMHREVAASGIWITILYGVYLYGEKCSGITVRSLRSAVPAGSKKPIARVEEESRDRVRVRNHRY</sequence>
<dbReference type="AlphaFoldDB" id="A0AA40KPV9"/>
<dbReference type="Proteomes" id="UP001177670">
    <property type="component" value="Unassembled WGS sequence"/>
</dbReference>
<name>A0AA40KPV9_9HYME</name>
<gene>
    <name evidence="1" type="ORF">K0M31_002703</name>
</gene>
<proteinExistence type="predicted"/>
<evidence type="ECO:0000313" key="2">
    <source>
        <dbReference type="Proteomes" id="UP001177670"/>
    </source>
</evidence>
<reference evidence="1" key="1">
    <citation type="submission" date="2021-10" db="EMBL/GenBank/DDBJ databases">
        <title>Melipona bicolor Genome sequencing and assembly.</title>
        <authorList>
            <person name="Araujo N.S."/>
            <person name="Arias M.C."/>
        </authorList>
    </citation>
    <scope>NUCLEOTIDE SEQUENCE</scope>
    <source>
        <strain evidence="1">USP_2M_L1-L4_2017</strain>
        <tissue evidence="1">Whole body</tissue>
    </source>
</reference>
<organism evidence="1 2">
    <name type="scientific">Melipona bicolor</name>
    <dbReference type="NCBI Taxonomy" id="60889"/>
    <lineage>
        <taxon>Eukaryota</taxon>
        <taxon>Metazoa</taxon>
        <taxon>Ecdysozoa</taxon>
        <taxon>Arthropoda</taxon>
        <taxon>Hexapoda</taxon>
        <taxon>Insecta</taxon>
        <taxon>Pterygota</taxon>
        <taxon>Neoptera</taxon>
        <taxon>Endopterygota</taxon>
        <taxon>Hymenoptera</taxon>
        <taxon>Apocrita</taxon>
        <taxon>Aculeata</taxon>
        <taxon>Apoidea</taxon>
        <taxon>Anthophila</taxon>
        <taxon>Apidae</taxon>
        <taxon>Melipona</taxon>
    </lineage>
</organism>
<keyword evidence="2" id="KW-1185">Reference proteome</keyword>
<dbReference type="EMBL" id="JAHYIQ010000010">
    <property type="protein sequence ID" value="KAK1128232.1"/>
    <property type="molecule type" value="Genomic_DNA"/>
</dbReference>